<proteinExistence type="predicted"/>
<keyword evidence="1" id="KW-0677">Repeat</keyword>
<evidence type="ECO:0000256" key="2">
    <source>
        <dbReference type="ARBA" id="ARBA00022803"/>
    </source>
</evidence>
<dbReference type="Proteomes" id="UP001253545">
    <property type="component" value="Unassembled WGS sequence"/>
</dbReference>
<comment type="caution">
    <text evidence="9">The sequence shown here is derived from an EMBL/GenBank/DDBJ whole genome shotgun (WGS) entry which is preliminary data.</text>
</comment>
<dbReference type="Gene3D" id="3.40.50.10070">
    <property type="entry name" value="TolB, N-terminal domain"/>
    <property type="match status" value="1"/>
</dbReference>
<dbReference type="InterPro" id="IPR011990">
    <property type="entry name" value="TPR-like_helical_dom_sf"/>
</dbReference>
<accession>A0ABU2ZTG4</accession>
<gene>
    <name evidence="9" type="ORF">RM552_13840</name>
</gene>
<evidence type="ECO:0000313" key="9">
    <source>
        <dbReference type="EMBL" id="MDT0595932.1"/>
    </source>
</evidence>
<dbReference type="Gene3D" id="1.25.40.10">
    <property type="entry name" value="Tetratricopeptide repeat domain"/>
    <property type="match status" value="2"/>
</dbReference>
<evidence type="ECO:0000256" key="3">
    <source>
        <dbReference type="ARBA" id="ARBA00023125"/>
    </source>
</evidence>
<dbReference type="PANTHER" id="PTHR44943:SF8">
    <property type="entry name" value="TPR REPEAT-CONTAINING PROTEIN MJ0263"/>
    <property type="match status" value="1"/>
</dbReference>
<keyword evidence="7" id="KW-1133">Transmembrane helix</keyword>
<feature type="DNA-binding region" description="OmpR/PhoB-type" evidence="5">
    <location>
        <begin position="5"/>
        <end position="103"/>
    </location>
</feature>
<dbReference type="PROSITE" id="PS51755">
    <property type="entry name" value="OMPR_PHOB"/>
    <property type="match status" value="1"/>
</dbReference>
<dbReference type="SMART" id="SM00028">
    <property type="entry name" value="TPR"/>
    <property type="match status" value="5"/>
</dbReference>
<feature type="transmembrane region" description="Helical" evidence="7">
    <location>
        <begin position="160"/>
        <end position="178"/>
    </location>
</feature>
<keyword evidence="3 5" id="KW-0238">DNA-binding</keyword>
<evidence type="ECO:0000256" key="1">
    <source>
        <dbReference type="ARBA" id="ARBA00022737"/>
    </source>
</evidence>
<feature type="domain" description="OmpR/PhoB-type" evidence="8">
    <location>
        <begin position="5"/>
        <end position="103"/>
    </location>
</feature>
<keyword evidence="10" id="KW-1185">Reference proteome</keyword>
<dbReference type="InterPro" id="IPR016032">
    <property type="entry name" value="Sig_transdc_resp-reg_C-effctor"/>
</dbReference>
<keyword evidence="7" id="KW-0472">Membrane</keyword>
<protein>
    <submittedName>
        <fullName evidence="9">Winged helix-turn-helix domain-containing protein</fullName>
    </submittedName>
</protein>
<dbReference type="Pfam" id="PF00486">
    <property type="entry name" value="Trans_reg_C"/>
    <property type="match status" value="1"/>
</dbReference>
<reference evidence="9 10" key="1">
    <citation type="submission" date="2023-09" db="EMBL/GenBank/DDBJ databases">
        <authorList>
            <person name="Rey-Velasco X."/>
        </authorList>
    </citation>
    <scope>NUCLEOTIDE SEQUENCE [LARGE SCALE GENOMIC DNA]</scope>
    <source>
        <strain evidence="9 10">P117</strain>
    </source>
</reference>
<dbReference type="Gene3D" id="1.10.10.10">
    <property type="entry name" value="Winged helix-like DNA-binding domain superfamily/Winged helix DNA-binding domain"/>
    <property type="match status" value="1"/>
</dbReference>
<evidence type="ECO:0000313" key="10">
    <source>
        <dbReference type="Proteomes" id="UP001253545"/>
    </source>
</evidence>
<dbReference type="RefSeq" id="WP_311369450.1">
    <property type="nucleotide sequence ID" value="NZ_JAVRHX010000004.1"/>
</dbReference>
<keyword evidence="2 4" id="KW-0802">TPR repeat</keyword>
<sequence length="760" mass="85693">MEKMDSKIKVGKWTLSPHLCELFDGEKTIHLEPKSMELLLLLAHAKGDLVTRKQIMDVVWKDRVVTEYALNNLISGLRKHLNEKGTPEAYIATKPKLGYQLIAPVCEFIDESLSQEPSAKAHKSVESNSTSSTTNTLQSNSSEQVVAGNTTVKNTKKKSYLIPSIAIVLIVFATFTWWSNTEVSKETLSPSIVVLPFDVFDSDEDIGYFADGLAEEIIHQLTVLQNLKVISRTSSFYFRDKDLPLTDIAEKLDVSYVLEGSVRKAGDTMRVTLQLIKAKDDTHVWSKVFTASKRNRFSIQHEISTEVAHSIDASFIEIPLEKRIFAPNSSEAYLRVLKGRKLNQKGTPDAHIQARDEFLMATLLEPEYADAYVNLGVSYLLLIKQNRLKKEDAMEHATKAIARALELDPNLDSAYAAKGVMHQMNNQIDAAQSAFKKALEINPDLYLALINYANFFRNFSRYQDALAHYERAKEVAPLSGAAQWGLGSVLLRLGRLEDSVDQYKQCISLLTDHVNCHYGYAYTLRLSDKSKEADKILVKLSDLANPDDFWFQSITGFHNLWQGNFEAANTNYENMISQYGLNNDFVLSMPTLKLWLNEIDDWTKRLETRLANNTDNKANVSVHLSYAVSAYYNQQCKPAIETFEKVLKYRPHLFEELEALVTAYNYSAMLAYCYQQEGLANKHATSVALSEKVIGNIPETSQNIGGFLYTAAQTAMVKGDVEQAERLLAKLRASNWQLKWLIKEDPILSAINSSNIALNN</sequence>
<evidence type="ECO:0000256" key="4">
    <source>
        <dbReference type="PROSITE-ProRule" id="PRU00339"/>
    </source>
</evidence>
<evidence type="ECO:0000256" key="7">
    <source>
        <dbReference type="SAM" id="Phobius"/>
    </source>
</evidence>
<dbReference type="Pfam" id="PF13432">
    <property type="entry name" value="TPR_16"/>
    <property type="match status" value="1"/>
</dbReference>
<feature type="repeat" description="TPR" evidence="4">
    <location>
        <begin position="412"/>
        <end position="445"/>
    </location>
</feature>
<dbReference type="InterPro" id="IPR051685">
    <property type="entry name" value="Ycf3/AcsC/BcsC/TPR_MFPF"/>
</dbReference>
<dbReference type="EMBL" id="JAVRHX010000004">
    <property type="protein sequence ID" value="MDT0595932.1"/>
    <property type="molecule type" value="Genomic_DNA"/>
</dbReference>
<evidence type="ECO:0000259" key="8">
    <source>
        <dbReference type="PROSITE" id="PS51755"/>
    </source>
</evidence>
<feature type="compositionally biased region" description="Low complexity" evidence="6">
    <location>
        <begin position="127"/>
        <end position="142"/>
    </location>
</feature>
<organism evidence="9 10">
    <name type="scientific">Glaciecola petra</name>
    <dbReference type="NCBI Taxonomy" id="3075602"/>
    <lineage>
        <taxon>Bacteria</taxon>
        <taxon>Pseudomonadati</taxon>
        <taxon>Pseudomonadota</taxon>
        <taxon>Gammaproteobacteria</taxon>
        <taxon>Alteromonadales</taxon>
        <taxon>Alteromonadaceae</taxon>
        <taxon>Glaciecola</taxon>
    </lineage>
</organism>
<dbReference type="CDD" id="cd00383">
    <property type="entry name" value="trans_reg_C"/>
    <property type="match status" value="1"/>
</dbReference>
<dbReference type="SUPFAM" id="SSF46894">
    <property type="entry name" value="C-terminal effector domain of the bipartite response regulators"/>
    <property type="match status" value="1"/>
</dbReference>
<dbReference type="InterPro" id="IPR001867">
    <property type="entry name" value="OmpR/PhoB-type_DNA-bd"/>
</dbReference>
<dbReference type="InterPro" id="IPR019734">
    <property type="entry name" value="TPR_rpt"/>
</dbReference>
<evidence type="ECO:0000256" key="5">
    <source>
        <dbReference type="PROSITE-ProRule" id="PRU01091"/>
    </source>
</evidence>
<feature type="region of interest" description="Disordered" evidence="6">
    <location>
        <begin position="119"/>
        <end position="145"/>
    </location>
</feature>
<evidence type="ECO:0000256" key="6">
    <source>
        <dbReference type="SAM" id="MobiDB-lite"/>
    </source>
</evidence>
<dbReference type="SMART" id="SM00862">
    <property type="entry name" value="Trans_reg_C"/>
    <property type="match status" value="1"/>
</dbReference>
<name>A0ABU2ZTG4_9ALTE</name>
<dbReference type="InterPro" id="IPR036388">
    <property type="entry name" value="WH-like_DNA-bd_sf"/>
</dbReference>
<dbReference type="Pfam" id="PF13181">
    <property type="entry name" value="TPR_8"/>
    <property type="match status" value="1"/>
</dbReference>
<dbReference type="PROSITE" id="PS50005">
    <property type="entry name" value="TPR"/>
    <property type="match status" value="1"/>
</dbReference>
<dbReference type="PANTHER" id="PTHR44943">
    <property type="entry name" value="CELLULOSE SYNTHASE OPERON PROTEIN C"/>
    <property type="match status" value="1"/>
</dbReference>
<dbReference type="SUPFAM" id="SSF48452">
    <property type="entry name" value="TPR-like"/>
    <property type="match status" value="2"/>
</dbReference>
<keyword evidence="7" id="KW-0812">Transmembrane</keyword>